<dbReference type="AlphaFoldDB" id="A0A3A4NKW5"/>
<accession>A0A3A4NKW5</accession>
<dbReference type="EC" id="5.1.99.1" evidence="4"/>
<feature type="domain" description="VOC" evidence="3">
    <location>
        <begin position="4"/>
        <end position="130"/>
    </location>
</feature>
<evidence type="ECO:0000313" key="4">
    <source>
        <dbReference type="EMBL" id="RJP21338.1"/>
    </source>
</evidence>
<keyword evidence="4" id="KW-0413">Isomerase</keyword>
<dbReference type="SUPFAM" id="SSF54593">
    <property type="entry name" value="Glyoxalase/Bleomycin resistance protein/Dihydroxybiphenyl dioxygenase"/>
    <property type="match status" value="1"/>
</dbReference>
<dbReference type="GO" id="GO:0004493">
    <property type="term" value="F:methylmalonyl-CoA epimerase activity"/>
    <property type="evidence" value="ECO:0007669"/>
    <property type="project" value="UniProtKB-EC"/>
</dbReference>
<organism evidence="4 5">
    <name type="scientific">Abyssobacteria bacterium (strain SURF_5)</name>
    <dbReference type="NCBI Taxonomy" id="2093360"/>
    <lineage>
        <taxon>Bacteria</taxon>
        <taxon>Pseudomonadati</taxon>
        <taxon>Candidatus Hydrogenedentota</taxon>
        <taxon>Candidatus Abyssobacteria</taxon>
    </lineage>
</organism>
<comment type="similarity">
    <text evidence="1">Belongs to the methylmalonyl-CoA epimerase family.</text>
</comment>
<dbReference type="GO" id="GO:0046491">
    <property type="term" value="P:L-methylmalonyl-CoA metabolic process"/>
    <property type="evidence" value="ECO:0007669"/>
    <property type="project" value="TreeGrafter"/>
</dbReference>
<name>A0A3A4NKW5_ABYX5</name>
<proteinExistence type="inferred from homology"/>
<dbReference type="PANTHER" id="PTHR43048">
    <property type="entry name" value="METHYLMALONYL-COA EPIMERASE"/>
    <property type="match status" value="1"/>
</dbReference>
<dbReference type="Proteomes" id="UP000265882">
    <property type="component" value="Unassembled WGS sequence"/>
</dbReference>
<dbReference type="GO" id="GO:0046872">
    <property type="term" value="F:metal ion binding"/>
    <property type="evidence" value="ECO:0007669"/>
    <property type="project" value="UniProtKB-KW"/>
</dbReference>
<evidence type="ECO:0000256" key="1">
    <source>
        <dbReference type="ARBA" id="ARBA00009308"/>
    </source>
</evidence>
<dbReference type="PANTHER" id="PTHR43048:SF3">
    <property type="entry name" value="METHYLMALONYL-COA EPIMERASE, MITOCHONDRIAL"/>
    <property type="match status" value="1"/>
</dbReference>
<dbReference type="CDD" id="cd07249">
    <property type="entry name" value="MMCE"/>
    <property type="match status" value="1"/>
</dbReference>
<sequence>MIRKLDHIGIAVSNLEDALKLYRDMLGLNVEHVEDFEGMKIAFIPIGDTEFELLQPTDPQGALAKFLEKRGEGIQHIAVQVDDVEKSLEELKAKGLQVIDQKPRPGAGGARIAFFHPKSTKGVLLEICQRD</sequence>
<evidence type="ECO:0000256" key="2">
    <source>
        <dbReference type="ARBA" id="ARBA00022723"/>
    </source>
</evidence>
<dbReference type="PROSITE" id="PS51819">
    <property type="entry name" value="VOC"/>
    <property type="match status" value="1"/>
</dbReference>
<gene>
    <name evidence="4" type="primary">mce</name>
    <name evidence="4" type="ORF">C4520_10005</name>
</gene>
<comment type="caution">
    <text evidence="4">The sequence shown here is derived from an EMBL/GenBank/DDBJ whole genome shotgun (WGS) entry which is preliminary data.</text>
</comment>
<evidence type="ECO:0000313" key="5">
    <source>
        <dbReference type="Proteomes" id="UP000265882"/>
    </source>
</evidence>
<dbReference type="InterPro" id="IPR017515">
    <property type="entry name" value="MeMalonyl-CoA_epimerase"/>
</dbReference>
<dbReference type="InterPro" id="IPR037523">
    <property type="entry name" value="VOC_core"/>
</dbReference>
<dbReference type="NCBIfam" id="TIGR03081">
    <property type="entry name" value="metmalonyl_epim"/>
    <property type="match status" value="1"/>
</dbReference>
<reference evidence="4 5" key="1">
    <citation type="journal article" date="2017" name="ISME J.">
        <title>Energy and carbon metabolisms in a deep terrestrial subsurface fluid microbial community.</title>
        <authorList>
            <person name="Momper L."/>
            <person name="Jungbluth S.P."/>
            <person name="Lee M.D."/>
            <person name="Amend J.P."/>
        </authorList>
    </citation>
    <scope>NUCLEOTIDE SEQUENCE [LARGE SCALE GENOMIC DNA]</scope>
    <source>
        <strain evidence="4">SURF_5</strain>
    </source>
</reference>
<dbReference type="Gene3D" id="3.10.180.10">
    <property type="entry name" value="2,3-Dihydroxybiphenyl 1,2-Dioxygenase, domain 1"/>
    <property type="match status" value="1"/>
</dbReference>
<dbReference type="InterPro" id="IPR029068">
    <property type="entry name" value="Glyas_Bleomycin-R_OHBP_Dase"/>
</dbReference>
<dbReference type="EMBL" id="QZKU01000068">
    <property type="protein sequence ID" value="RJP21338.1"/>
    <property type="molecule type" value="Genomic_DNA"/>
</dbReference>
<protein>
    <submittedName>
        <fullName evidence="4">Methylmalonyl-CoA epimerase</fullName>
        <ecNumber evidence="4">5.1.99.1</ecNumber>
    </submittedName>
</protein>
<dbReference type="InterPro" id="IPR051785">
    <property type="entry name" value="MMCE/EMCE_epimerase"/>
</dbReference>
<keyword evidence="2" id="KW-0479">Metal-binding</keyword>
<dbReference type="Pfam" id="PF13669">
    <property type="entry name" value="Glyoxalase_4"/>
    <property type="match status" value="1"/>
</dbReference>
<evidence type="ECO:0000259" key="3">
    <source>
        <dbReference type="PROSITE" id="PS51819"/>
    </source>
</evidence>